<sequence>MAGFKWEDPTLDVNEVEKYRLAFLMQFFVQHKQRFRFPRLRLQDLYQRVVNDTDVTAFCDLVARILRFLNHGDPEICIDTVDQALDRFTMDKRTPYRINMQRHRNGKPVHQLGATARTALLDNLIESVYDEQPDFNFTSGFNNSHQVTSGLPNGTRHTPNGPTTLDPTDVEGASALFGQSDLTANETGDYTEPEDVNVLIKAGQDAQGCSYYYMDDLRLYRERPQSGISSQWDVAVGPTTSQWQAFILSLSRNEKEYDLYCFLKQDLFELVKQSLDSYELHAVNSELDSNNLRAKEAAELVELRRRRGLSSSSKLPGIHSDTVKLSLTTAAPGMGAGGPKSASPAFSGGHGACGIGSSGSASSGAPLTPSSARTPTSAPPATASSGCLASAGPPTHHGDTPGDNSEQPSCNKFEPGDECGDGGSVPVNWSADSGPDNVRLQQVCDSAGQLLDPGCSDAVGHFSLSPTAQQLIEAATPESCGAQQPSSNRWLPRLVPAPASGLKSDPFDNTLLPDDSGSWSNEVNSDNACASPSYANYRSTTTSTVPMQDPTRSDLSWPAAARHLTADQPVPNQRQQSAATGLDARSLNPLKKPTAFQTLDQSSGATGVSRPDGPINHSLSPTPAVTSISNPHLPQQSIPSVPSQAALFKQQIYTFDPSTCKDTSASEFTLGRSGIGTVRPMPLESTESISSMERPVPPGVKPTIGPATALVPPMVGLPDGAPTLTQEQWENRKIKIAQLEKIQSTLSKSKSASTPGAVAAAAGAVLQQQQRFYTSGTPIPGPVSQLPTMTSQQLSAGMCASVGFVQSPYPSTLRQGIPDAHPGGRLPGLPPTEMAQREWDRLCMDYQREKGEPPGPRIPLSSRQSVVYDSNGYPIMSADVSMPPSGAVMLPSGQFIMDHPSCQLPPRHYSTQIDGLGPPVVMVPPNNSNPTVAGSAYPVTAAGPMSAAPIQQYRYMSSMGHACQEPISTGLPSSGQKRPYYGLPGEPWPPTNSGAMMTSMTANDNGIFPGSLPSPGAGPNPRVSNLGSVAITVPSSIPNVPVPAIITGSTNSRGVGKAGGKKRKTAGSGRSNSTAIPTTSVATVSPQQQQQQQLYAYSKPLTNSTLSPLTPNKPLYPAPYMADPAQAGFHPHRSVYMSSPNHPHLTQPCLSSHPNYSVMDPYFAHYTEVTGGPNTNRSIGASGLPIESRRSVTPKSGELFSMGPTGSSMPPMIGGRVPSNCGAPFLPSGSCNSNPMASAYMHSPDGSGFGCEMNPGMRPPTSCTQHLTSASLASLARLSQLSGPEGPYVPSSSSGALGSSLDPSSGAGGYSGRPYHPDSSIMPGPPQVMRGHPIAPSAVTVRSHESDPVCSSGLSHSIPSPLLHSKFGPQMYHGPTQPQHQQQQSQSISSQSLLPPPPPQQQQQQSQSQQPPSIQVNNTFFNAQLNVQQMNYQHVSAPGSTGQMQIHFVQQHHDQSGGPNTGVRSSRQPDSTTRMNSTGSGNGDFYPSAAQPNHLCSYGPDPGVPRAQSYSNQSGLNELQVKNDGSVSTCSTLPPVSVNPTAPGYGNTSIQITPRTPHTIQYLPTVAPSHSESQHPLQAYNSSDSPQTVRSRIARSGSNSNQLGSTESAPFSSLDLPPSETARHVSFNPGPMYNNHSSANLHMTSHSQQQQYGPQSMSQSAYSQPVNPNKTVLQQHISARSGTSAAVSWGDPADRHFDCNPNAPPGMAFASSGPLVASTGQSMPVASGGRSAGPPSHQSARTNLSAYPPGYLAESSDLTPTDPSASGWSADSTGGPLLNRSGPNQYGRHHSSANRQDGPQQSYRQQQFAQQQQQQQQHHQMFMSSSISNFSDGNNASGQVQFMMSASSSSSSMSATNVQTSSSSILGNDVNTCATSTSSVGGASVTAEPRSSSMCNLSSGLKNNSHYETIPFVNSKRNVLVSGGNDDLKATVASGPGSFIAGLPSQHVLQSGCSRMSWQPTSSIPGGASVPGDPHLGGPYSNSYGTTNFPSASSVTMLGPSNNSTVGFPDTHISSRDLLGHQPASNCDLSTGLPQPFSSIVP</sequence>
<evidence type="ECO:0000313" key="2">
    <source>
        <dbReference type="EMBL" id="KAF5402283.1"/>
    </source>
</evidence>
<feature type="compositionally biased region" description="Polar residues" evidence="1">
    <location>
        <begin position="1523"/>
        <end position="1555"/>
    </location>
</feature>
<feature type="region of interest" description="Disordered" evidence="1">
    <location>
        <begin position="1451"/>
        <end position="1555"/>
    </location>
</feature>
<feature type="region of interest" description="Disordered" evidence="1">
    <location>
        <begin position="565"/>
        <end position="639"/>
    </location>
</feature>
<feature type="region of interest" description="Disordered" evidence="1">
    <location>
        <begin position="140"/>
        <end position="170"/>
    </location>
</feature>
<feature type="compositionally biased region" description="Polar residues" evidence="1">
    <location>
        <begin position="1634"/>
        <end position="1644"/>
    </location>
</feature>
<feature type="compositionally biased region" description="Polar residues" evidence="1">
    <location>
        <begin position="595"/>
        <end position="606"/>
    </location>
</feature>
<feature type="compositionally biased region" description="Polar residues" evidence="1">
    <location>
        <begin position="617"/>
        <end position="639"/>
    </location>
</feature>
<feature type="compositionally biased region" description="Polar residues" evidence="1">
    <location>
        <begin position="570"/>
        <end position="579"/>
    </location>
</feature>
<feature type="region of interest" description="Disordered" evidence="1">
    <location>
        <begin position="1710"/>
        <end position="1821"/>
    </location>
</feature>
<feature type="region of interest" description="Disordered" evidence="1">
    <location>
        <begin position="1567"/>
        <end position="1666"/>
    </location>
</feature>
<comment type="caution">
    <text evidence="2">The sequence shown here is derived from an EMBL/GenBank/DDBJ whole genome shotgun (WGS) entry which is preliminary data.</text>
</comment>
<name>A0A8J4T9M5_9TREM</name>
<feature type="region of interest" description="Disordered" evidence="1">
    <location>
        <begin position="1960"/>
        <end position="1982"/>
    </location>
</feature>
<feature type="region of interest" description="Disordered" evidence="1">
    <location>
        <begin position="1282"/>
        <end position="1414"/>
    </location>
</feature>
<feature type="compositionally biased region" description="Polar residues" evidence="1">
    <location>
        <begin position="1508"/>
        <end position="1517"/>
    </location>
</feature>
<feature type="compositionally biased region" description="Low complexity" evidence="1">
    <location>
        <begin position="1377"/>
        <end position="1393"/>
    </location>
</feature>
<feature type="compositionally biased region" description="Polar residues" evidence="1">
    <location>
        <begin position="140"/>
        <end position="166"/>
    </location>
</feature>
<feature type="compositionally biased region" description="Polar residues" evidence="1">
    <location>
        <begin position="1756"/>
        <end position="1772"/>
    </location>
</feature>
<dbReference type="Proteomes" id="UP000748531">
    <property type="component" value="Unassembled WGS sequence"/>
</dbReference>
<feature type="compositionally biased region" description="Polar residues" evidence="1">
    <location>
        <begin position="1736"/>
        <end position="1745"/>
    </location>
</feature>
<feature type="region of interest" description="Disordered" evidence="1">
    <location>
        <begin position="1047"/>
        <end position="1091"/>
    </location>
</feature>
<dbReference type="OrthoDB" id="7668649at2759"/>
<accession>A0A8J4T9M5</accession>
<keyword evidence="3" id="KW-1185">Reference proteome</keyword>
<gene>
    <name evidence="2" type="ORF">PHET_04599</name>
</gene>
<feature type="compositionally biased region" description="Polar residues" evidence="1">
    <location>
        <begin position="1072"/>
        <end position="1086"/>
    </location>
</feature>
<reference evidence="2" key="1">
    <citation type="submission" date="2019-05" db="EMBL/GenBank/DDBJ databases">
        <title>Annotation for the trematode Paragonimus heterotremus.</title>
        <authorList>
            <person name="Choi Y.-J."/>
        </authorList>
    </citation>
    <scope>NUCLEOTIDE SEQUENCE</scope>
    <source>
        <strain evidence="2">LC</strain>
    </source>
</reference>
<feature type="compositionally biased region" description="Low complexity" evidence="1">
    <location>
        <begin position="358"/>
        <end position="385"/>
    </location>
</feature>
<organism evidence="2 3">
    <name type="scientific">Paragonimus heterotremus</name>
    <dbReference type="NCBI Taxonomy" id="100268"/>
    <lineage>
        <taxon>Eukaryota</taxon>
        <taxon>Metazoa</taxon>
        <taxon>Spiralia</taxon>
        <taxon>Lophotrochozoa</taxon>
        <taxon>Platyhelminthes</taxon>
        <taxon>Trematoda</taxon>
        <taxon>Digenea</taxon>
        <taxon>Plagiorchiida</taxon>
        <taxon>Troglotremata</taxon>
        <taxon>Troglotrematidae</taxon>
        <taxon>Paragonimus</taxon>
    </lineage>
</organism>
<feature type="region of interest" description="Disordered" evidence="1">
    <location>
        <begin position="357"/>
        <end position="436"/>
    </location>
</feature>
<feature type="compositionally biased region" description="Low complexity" evidence="1">
    <location>
        <begin position="1800"/>
        <end position="1820"/>
    </location>
</feature>
<feature type="compositionally biased region" description="Polar residues" evidence="1">
    <location>
        <begin position="1462"/>
        <end position="1479"/>
    </location>
</feature>
<feature type="compositionally biased region" description="Low complexity" evidence="1">
    <location>
        <begin position="1351"/>
        <end position="1365"/>
    </location>
</feature>
<feature type="compositionally biased region" description="Low complexity" evidence="1">
    <location>
        <begin position="1401"/>
        <end position="1414"/>
    </location>
</feature>
<feature type="compositionally biased region" description="Low complexity" evidence="1">
    <location>
        <begin position="1290"/>
        <end position="1305"/>
    </location>
</feature>
<dbReference type="EMBL" id="LUCH01001911">
    <property type="protein sequence ID" value="KAF5402283.1"/>
    <property type="molecule type" value="Genomic_DNA"/>
</dbReference>
<feature type="compositionally biased region" description="Polar residues" evidence="1">
    <location>
        <begin position="1568"/>
        <end position="1611"/>
    </location>
</feature>
<proteinExistence type="predicted"/>
<protein>
    <submittedName>
        <fullName evidence="2">Uncharacterized protein</fullName>
    </submittedName>
</protein>
<evidence type="ECO:0000313" key="3">
    <source>
        <dbReference type="Proteomes" id="UP000748531"/>
    </source>
</evidence>
<evidence type="ECO:0000256" key="1">
    <source>
        <dbReference type="SAM" id="MobiDB-lite"/>
    </source>
</evidence>
<feature type="compositionally biased region" description="Low complexity" evidence="1">
    <location>
        <begin position="1645"/>
        <end position="1660"/>
    </location>
</feature>